<dbReference type="Pfam" id="PF00069">
    <property type="entry name" value="Pkinase"/>
    <property type="match status" value="1"/>
</dbReference>
<evidence type="ECO:0000256" key="8">
    <source>
        <dbReference type="ARBA" id="ARBA00047454"/>
    </source>
</evidence>
<evidence type="ECO:0000256" key="11">
    <source>
        <dbReference type="SAM" id="MobiDB-lite"/>
    </source>
</evidence>
<feature type="binding site" evidence="9">
    <location>
        <position position="180"/>
    </location>
    <ligand>
        <name>ATP</name>
        <dbReference type="ChEBI" id="CHEBI:30616"/>
    </ligand>
</feature>
<dbReference type="Gene3D" id="3.30.200.20">
    <property type="entry name" value="Phosphorylase Kinase, domain 1"/>
    <property type="match status" value="1"/>
</dbReference>
<dbReference type="GO" id="GO:0005829">
    <property type="term" value="C:cytosol"/>
    <property type="evidence" value="ECO:0007669"/>
    <property type="project" value="TreeGrafter"/>
</dbReference>
<evidence type="ECO:0000256" key="5">
    <source>
        <dbReference type="ARBA" id="ARBA00022777"/>
    </source>
</evidence>
<organism evidence="14 15">
    <name type="scientific">Phascolomyces articulosus</name>
    <dbReference type="NCBI Taxonomy" id="60185"/>
    <lineage>
        <taxon>Eukaryota</taxon>
        <taxon>Fungi</taxon>
        <taxon>Fungi incertae sedis</taxon>
        <taxon>Mucoromycota</taxon>
        <taxon>Mucoromycotina</taxon>
        <taxon>Mucoromycetes</taxon>
        <taxon>Mucorales</taxon>
        <taxon>Lichtheimiaceae</taxon>
        <taxon>Phascolomyces</taxon>
    </lineage>
</organism>
<comment type="caution">
    <text evidence="14">The sequence shown here is derived from an EMBL/GenBank/DDBJ whole genome shotgun (WGS) entry which is preliminary data.</text>
</comment>
<evidence type="ECO:0000313" key="14">
    <source>
        <dbReference type="EMBL" id="KAI9260750.1"/>
    </source>
</evidence>
<dbReference type="FunFam" id="3.30.200.20:FF:000042">
    <property type="entry name" value="Aurora kinase A"/>
    <property type="match status" value="1"/>
</dbReference>
<keyword evidence="2 10" id="KW-0723">Serine/threonine-protein kinase</keyword>
<dbReference type="GO" id="GO:0005524">
    <property type="term" value="F:ATP binding"/>
    <property type="evidence" value="ECO:0007669"/>
    <property type="project" value="UniProtKB-UniRule"/>
</dbReference>
<dbReference type="GO" id="GO:0009653">
    <property type="term" value="P:anatomical structure morphogenesis"/>
    <property type="evidence" value="ECO:0007669"/>
    <property type="project" value="UniProtKB-ARBA"/>
</dbReference>
<dbReference type="CDD" id="cd05580">
    <property type="entry name" value="STKc_PKA_like"/>
    <property type="match status" value="1"/>
</dbReference>
<dbReference type="SMART" id="SM00220">
    <property type="entry name" value="S_TKc"/>
    <property type="match status" value="1"/>
</dbReference>
<evidence type="ECO:0000256" key="4">
    <source>
        <dbReference type="ARBA" id="ARBA00022741"/>
    </source>
</evidence>
<feature type="domain" description="Protein kinase" evidence="12">
    <location>
        <begin position="151"/>
        <end position="405"/>
    </location>
</feature>
<dbReference type="GO" id="GO:0004691">
    <property type="term" value="F:cAMP-dependent protein kinase activity"/>
    <property type="evidence" value="ECO:0007669"/>
    <property type="project" value="UniProtKB-EC"/>
</dbReference>
<comment type="catalytic activity">
    <reaction evidence="7">
        <text>L-threonyl-[protein] + ATP = O-phospho-L-threonyl-[protein] + ADP + H(+)</text>
        <dbReference type="Rhea" id="RHEA:46608"/>
        <dbReference type="Rhea" id="RHEA-COMP:11060"/>
        <dbReference type="Rhea" id="RHEA-COMP:11605"/>
        <dbReference type="ChEBI" id="CHEBI:15378"/>
        <dbReference type="ChEBI" id="CHEBI:30013"/>
        <dbReference type="ChEBI" id="CHEBI:30616"/>
        <dbReference type="ChEBI" id="CHEBI:61977"/>
        <dbReference type="ChEBI" id="CHEBI:456216"/>
        <dbReference type="EC" id="2.7.11.11"/>
    </reaction>
</comment>
<dbReference type="PROSITE" id="PS50011">
    <property type="entry name" value="PROTEIN_KINASE_DOM"/>
    <property type="match status" value="1"/>
</dbReference>
<dbReference type="PROSITE" id="PS00107">
    <property type="entry name" value="PROTEIN_KINASE_ATP"/>
    <property type="match status" value="1"/>
</dbReference>
<dbReference type="Proteomes" id="UP001209540">
    <property type="component" value="Unassembled WGS sequence"/>
</dbReference>
<dbReference type="AlphaFoldDB" id="A0AAD5PD40"/>
<name>A0AAD5PD40_9FUNG</name>
<dbReference type="InterPro" id="IPR008271">
    <property type="entry name" value="Ser/Thr_kinase_AS"/>
</dbReference>
<evidence type="ECO:0000256" key="1">
    <source>
        <dbReference type="ARBA" id="ARBA00012444"/>
    </source>
</evidence>
<dbReference type="PANTHER" id="PTHR24353">
    <property type="entry name" value="CYCLIC NUCLEOTIDE-DEPENDENT PROTEIN KINASE"/>
    <property type="match status" value="1"/>
</dbReference>
<evidence type="ECO:0000259" key="12">
    <source>
        <dbReference type="PROSITE" id="PS50011"/>
    </source>
</evidence>
<evidence type="ECO:0000256" key="10">
    <source>
        <dbReference type="RuleBase" id="RU000304"/>
    </source>
</evidence>
<dbReference type="GO" id="GO:0005634">
    <property type="term" value="C:nucleus"/>
    <property type="evidence" value="ECO:0007669"/>
    <property type="project" value="TreeGrafter"/>
</dbReference>
<keyword evidence="15" id="KW-1185">Reference proteome</keyword>
<dbReference type="PANTHER" id="PTHR24353:SF153">
    <property type="entry name" value="CAMP-DEPENDENT PROTEIN KINASE CATALYTIC SUBUNIT 1"/>
    <property type="match status" value="1"/>
</dbReference>
<proteinExistence type="inferred from homology"/>
<keyword evidence="3" id="KW-0808">Transferase</keyword>
<keyword evidence="6 9" id="KW-0067">ATP-binding</keyword>
<dbReference type="SMART" id="SM00133">
    <property type="entry name" value="S_TK_X"/>
    <property type="match status" value="1"/>
</dbReference>
<reference evidence="14" key="2">
    <citation type="submission" date="2023-02" db="EMBL/GenBank/DDBJ databases">
        <authorList>
            <consortium name="DOE Joint Genome Institute"/>
            <person name="Mondo S.J."/>
            <person name="Chang Y."/>
            <person name="Wang Y."/>
            <person name="Ahrendt S."/>
            <person name="Andreopoulos W."/>
            <person name="Barry K."/>
            <person name="Beard J."/>
            <person name="Benny G.L."/>
            <person name="Blankenship S."/>
            <person name="Bonito G."/>
            <person name="Cuomo C."/>
            <person name="Desiro A."/>
            <person name="Gervers K.A."/>
            <person name="Hundley H."/>
            <person name="Kuo A."/>
            <person name="LaButti K."/>
            <person name="Lang B.F."/>
            <person name="Lipzen A."/>
            <person name="O'Donnell K."/>
            <person name="Pangilinan J."/>
            <person name="Reynolds N."/>
            <person name="Sandor L."/>
            <person name="Smith M.W."/>
            <person name="Tsang A."/>
            <person name="Grigoriev I.V."/>
            <person name="Stajich J.E."/>
            <person name="Spatafora J.W."/>
        </authorList>
    </citation>
    <scope>NUCLEOTIDE SEQUENCE</scope>
    <source>
        <strain evidence="14">RSA 2281</strain>
    </source>
</reference>
<dbReference type="PROSITE" id="PS51285">
    <property type="entry name" value="AGC_KINASE_CTER"/>
    <property type="match status" value="1"/>
</dbReference>
<dbReference type="FunFam" id="1.10.510.10:FF:000005">
    <property type="entry name" value="cAMP-dependent protein kinase catalytic subunit alpha"/>
    <property type="match status" value="1"/>
</dbReference>
<dbReference type="PROSITE" id="PS00108">
    <property type="entry name" value="PROTEIN_KINASE_ST"/>
    <property type="match status" value="1"/>
</dbReference>
<protein>
    <recommendedName>
        <fullName evidence="1">cAMP-dependent protein kinase</fullName>
        <ecNumber evidence="1">2.7.11.11</ecNumber>
    </recommendedName>
</protein>
<evidence type="ECO:0000256" key="9">
    <source>
        <dbReference type="PROSITE-ProRule" id="PRU10141"/>
    </source>
</evidence>
<dbReference type="GO" id="GO:0005952">
    <property type="term" value="C:cAMP-dependent protein kinase complex"/>
    <property type="evidence" value="ECO:0007669"/>
    <property type="project" value="TreeGrafter"/>
</dbReference>
<comment type="similarity">
    <text evidence="10">Belongs to the protein kinase superfamily.</text>
</comment>
<dbReference type="SUPFAM" id="SSF56112">
    <property type="entry name" value="Protein kinase-like (PK-like)"/>
    <property type="match status" value="1"/>
</dbReference>
<evidence type="ECO:0000256" key="3">
    <source>
        <dbReference type="ARBA" id="ARBA00022679"/>
    </source>
</evidence>
<accession>A0AAD5PD40</accession>
<dbReference type="EMBL" id="JAIXMP010000016">
    <property type="protein sequence ID" value="KAI9260750.1"/>
    <property type="molecule type" value="Genomic_DNA"/>
</dbReference>
<dbReference type="InterPro" id="IPR000961">
    <property type="entry name" value="AGC-kinase_C"/>
</dbReference>
<dbReference type="Gene3D" id="1.10.510.10">
    <property type="entry name" value="Transferase(Phosphotransferase) domain 1"/>
    <property type="match status" value="1"/>
</dbReference>
<evidence type="ECO:0000256" key="2">
    <source>
        <dbReference type="ARBA" id="ARBA00022527"/>
    </source>
</evidence>
<dbReference type="InterPro" id="IPR000719">
    <property type="entry name" value="Prot_kinase_dom"/>
</dbReference>
<dbReference type="InterPro" id="IPR017441">
    <property type="entry name" value="Protein_kinase_ATP_BS"/>
</dbReference>
<dbReference type="EC" id="2.7.11.11" evidence="1"/>
<reference evidence="14" key="1">
    <citation type="journal article" date="2022" name="IScience">
        <title>Evolution of zygomycete secretomes and the origins of terrestrial fungal ecologies.</title>
        <authorList>
            <person name="Chang Y."/>
            <person name="Wang Y."/>
            <person name="Mondo S."/>
            <person name="Ahrendt S."/>
            <person name="Andreopoulos W."/>
            <person name="Barry K."/>
            <person name="Beard J."/>
            <person name="Benny G.L."/>
            <person name="Blankenship S."/>
            <person name="Bonito G."/>
            <person name="Cuomo C."/>
            <person name="Desiro A."/>
            <person name="Gervers K.A."/>
            <person name="Hundley H."/>
            <person name="Kuo A."/>
            <person name="LaButti K."/>
            <person name="Lang B.F."/>
            <person name="Lipzen A."/>
            <person name="O'Donnell K."/>
            <person name="Pangilinan J."/>
            <person name="Reynolds N."/>
            <person name="Sandor L."/>
            <person name="Smith M.E."/>
            <person name="Tsang A."/>
            <person name="Grigoriev I.V."/>
            <person name="Stajich J.E."/>
            <person name="Spatafora J.W."/>
        </authorList>
    </citation>
    <scope>NUCLEOTIDE SEQUENCE</scope>
    <source>
        <strain evidence="14">RSA 2281</strain>
    </source>
</reference>
<evidence type="ECO:0000256" key="6">
    <source>
        <dbReference type="ARBA" id="ARBA00022840"/>
    </source>
</evidence>
<comment type="catalytic activity">
    <reaction evidence="8">
        <text>L-seryl-[protein] + ATP = O-phospho-L-seryl-[protein] + ADP + H(+)</text>
        <dbReference type="Rhea" id="RHEA:17989"/>
        <dbReference type="Rhea" id="RHEA-COMP:9863"/>
        <dbReference type="Rhea" id="RHEA-COMP:11604"/>
        <dbReference type="ChEBI" id="CHEBI:15378"/>
        <dbReference type="ChEBI" id="CHEBI:29999"/>
        <dbReference type="ChEBI" id="CHEBI:30616"/>
        <dbReference type="ChEBI" id="CHEBI:83421"/>
        <dbReference type="ChEBI" id="CHEBI:456216"/>
        <dbReference type="EC" id="2.7.11.11"/>
    </reaction>
</comment>
<dbReference type="InterPro" id="IPR011009">
    <property type="entry name" value="Kinase-like_dom_sf"/>
</dbReference>
<gene>
    <name evidence="14" type="ORF">BDA99DRAFT_513114</name>
</gene>
<evidence type="ECO:0000313" key="15">
    <source>
        <dbReference type="Proteomes" id="UP001209540"/>
    </source>
</evidence>
<evidence type="ECO:0000256" key="7">
    <source>
        <dbReference type="ARBA" id="ARBA00047292"/>
    </source>
</evidence>
<feature type="domain" description="AGC-kinase C-terminal" evidence="13">
    <location>
        <begin position="406"/>
        <end position="462"/>
    </location>
</feature>
<keyword evidence="4 9" id="KW-0547">Nucleotide-binding</keyword>
<keyword evidence="5 14" id="KW-0418">Kinase</keyword>
<feature type="region of interest" description="Disordered" evidence="11">
    <location>
        <begin position="78"/>
        <end position="119"/>
    </location>
</feature>
<sequence length="462" mass="52554">MDTITKGVETLLTRVPSGKKRRSKLNLTCLTMTDVNDENNNNYHEHRRKTSASSVVSFLSRTLSGRSSISDMSIQDKDSVVTPMDSPRVSSPAIEEDNHLQPPHSNKIMTPPPSAPVSPVTRPMVDIEDQPIHPHSTQNTPPPPAQPLDNYIIGETLGTGQFGRVHLAQSKADQQFYAIKTLDKHDVVRLRQTQHINNEQAILNKISHPFLVNLVDSFQDDSHLFFVMEYVQGGELFRILRKQKRFTEKTTKFYAAEVILALEYLHERDIAYRDLKPENILLDVDGHVKLVDFGFAKKVPDLTWTVCGTPDYFAPEIIKSKGYSKSVDWWGLGVLIYEMLVGKSPFTDKNPVDMYQKILDCRVPWPEHISPVAKDLLLGLLTPDLSRRYGNMKDGSRDIKEHPFFEGIDFEKISRREVTPPFRPNVNGEGDSTCFESYEEPDVPYGVHMADPYRSQFPNFSK</sequence>
<evidence type="ECO:0000259" key="13">
    <source>
        <dbReference type="PROSITE" id="PS51285"/>
    </source>
</evidence>